<dbReference type="AlphaFoldDB" id="A0A9P7YMC4"/>
<organism evidence="2 3">
    <name type="scientific">Amylocarpus encephaloides</name>
    <dbReference type="NCBI Taxonomy" id="45428"/>
    <lineage>
        <taxon>Eukaryota</taxon>
        <taxon>Fungi</taxon>
        <taxon>Dikarya</taxon>
        <taxon>Ascomycota</taxon>
        <taxon>Pezizomycotina</taxon>
        <taxon>Leotiomycetes</taxon>
        <taxon>Helotiales</taxon>
        <taxon>Helotiales incertae sedis</taxon>
        <taxon>Amylocarpus</taxon>
    </lineage>
</organism>
<feature type="domain" description="BTB" evidence="1">
    <location>
        <begin position="19"/>
        <end position="95"/>
    </location>
</feature>
<dbReference type="OrthoDB" id="5275938at2759"/>
<dbReference type="Gene3D" id="3.30.710.10">
    <property type="entry name" value="Potassium Channel Kv1.1, Chain A"/>
    <property type="match status" value="1"/>
</dbReference>
<evidence type="ECO:0000313" key="3">
    <source>
        <dbReference type="Proteomes" id="UP000824998"/>
    </source>
</evidence>
<dbReference type="EMBL" id="MU251424">
    <property type="protein sequence ID" value="KAG9235715.1"/>
    <property type="molecule type" value="Genomic_DNA"/>
</dbReference>
<name>A0A9P7YMC4_9HELO</name>
<dbReference type="PROSITE" id="PS50097">
    <property type="entry name" value="BTB"/>
    <property type="match status" value="1"/>
</dbReference>
<reference evidence="2" key="1">
    <citation type="journal article" date="2021" name="IMA Fungus">
        <title>Genomic characterization of three marine fungi, including Emericellopsis atlantica sp. nov. with signatures of a generalist lifestyle and marine biomass degradation.</title>
        <authorList>
            <person name="Hagestad O.C."/>
            <person name="Hou L."/>
            <person name="Andersen J.H."/>
            <person name="Hansen E.H."/>
            <person name="Altermark B."/>
            <person name="Li C."/>
            <person name="Kuhnert E."/>
            <person name="Cox R.J."/>
            <person name="Crous P.W."/>
            <person name="Spatafora J.W."/>
            <person name="Lail K."/>
            <person name="Amirebrahimi M."/>
            <person name="Lipzen A."/>
            <person name="Pangilinan J."/>
            <person name="Andreopoulos W."/>
            <person name="Hayes R.D."/>
            <person name="Ng V."/>
            <person name="Grigoriev I.V."/>
            <person name="Jackson S.A."/>
            <person name="Sutton T.D.S."/>
            <person name="Dobson A.D.W."/>
            <person name="Rama T."/>
        </authorList>
    </citation>
    <scope>NUCLEOTIDE SEQUENCE</scope>
    <source>
        <strain evidence="2">TRa018bII</strain>
    </source>
</reference>
<proteinExistence type="predicted"/>
<accession>A0A9P7YMC4</accession>
<protein>
    <recommendedName>
        <fullName evidence="1">BTB domain-containing protein</fullName>
    </recommendedName>
</protein>
<dbReference type="InterPro" id="IPR000210">
    <property type="entry name" value="BTB/POZ_dom"/>
</dbReference>
<keyword evidence="3" id="KW-1185">Reference proteome</keyword>
<comment type="caution">
    <text evidence="2">The sequence shown here is derived from an EMBL/GenBank/DDBJ whole genome shotgun (WGS) entry which is preliminary data.</text>
</comment>
<dbReference type="SUPFAM" id="SSF54695">
    <property type="entry name" value="POZ domain"/>
    <property type="match status" value="1"/>
</dbReference>
<dbReference type="Proteomes" id="UP000824998">
    <property type="component" value="Unassembled WGS sequence"/>
</dbReference>
<evidence type="ECO:0000259" key="1">
    <source>
        <dbReference type="PROSITE" id="PS50097"/>
    </source>
</evidence>
<gene>
    <name evidence="2" type="ORF">BJ875DRAFT_373708</name>
</gene>
<dbReference type="InterPro" id="IPR011333">
    <property type="entry name" value="SKP1/BTB/POZ_sf"/>
</dbReference>
<evidence type="ECO:0000313" key="2">
    <source>
        <dbReference type="EMBL" id="KAG9235715.1"/>
    </source>
</evidence>
<sequence length="317" mass="35110">MDDPRDNKPSSVIEIAPDGDVILVVGPEKVKLRVVSLFLKAASKPFSAMFGPNWKEGNDMLGQDGPVELLLPEDNVDALKLICAVIHHRNNKVPQSLAAGDVLEVAFTADKYDCVDALKFASGNWLLPGKKQPEDLMLLTAAAYLFQNAQAFKEITRQLILNHDGPYLALSCEEVESAITWRVFCLLEGQRSFARLKLAEILIAGINDGTGMCVHKCGWTSKHAYAYLKLLERKDLWPARLLHISLSKAIDLAEKMPDPIPEEPSTACTYEYKHAAPEYRENRCWSLDTLNNSIGLCLYCIQSGGTNSYCNHSSSEA</sequence>